<feature type="transmembrane region" description="Helical" evidence="1">
    <location>
        <begin position="71"/>
        <end position="92"/>
    </location>
</feature>
<sequence length="251" mass="26077">MTDLLTTLGRSSMAFAATNLDDIVILMLFFSQVGAALGKRHIVAGQYVGFAGLVALSLPGFFGSLLFPRPWIGLLGVVPIVIGLSQLLSVVADETNGEDTGEVLLAPTSGGSGWLSPQTTSVAAITMANGGDNVGIYMPMFASSDGLGLGVTLAVFFGLVGVWCFVAYQLTQVGAIAALLTRYGSQVVPFVLMALGGLILVDSHTLEYRGLTALTLTILGICVIHLLRETMRLSAAVAVGKPMPAAQRMDG</sequence>
<feature type="transmembrane region" description="Helical" evidence="1">
    <location>
        <begin position="147"/>
        <end position="171"/>
    </location>
</feature>
<dbReference type="EMBL" id="JAMPKX010000016">
    <property type="protein sequence ID" value="MEP0949897.1"/>
    <property type="molecule type" value="Genomic_DNA"/>
</dbReference>
<evidence type="ECO:0000256" key="1">
    <source>
        <dbReference type="SAM" id="Phobius"/>
    </source>
</evidence>
<feature type="transmembrane region" description="Helical" evidence="1">
    <location>
        <begin position="12"/>
        <end position="30"/>
    </location>
</feature>
<keyword evidence="1" id="KW-0812">Transmembrane</keyword>
<keyword evidence="1" id="KW-0472">Membrane</keyword>
<keyword evidence="1" id="KW-1133">Transmembrane helix</keyword>
<feature type="transmembrane region" description="Helical" evidence="1">
    <location>
        <begin position="42"/>
        <end position="65"/>
    </location>
</feature>
<accession>A0ABV0KAU2</accession>
<dbReference type="Pfam" id="PF03596">
    <property type="entry name" value="Cad"/>
    <property type="match status" value="1"/>
</dbReference>
<feature type="transmembrane region" description="Helical" evidence="1">
    <location>
        <begin position="208"/>
        <end position="227"/>
    </location>
</feature>
<feature type="transmembrane region" description="Helical" evidence="1">
    <location>
        <begin position="183"/>
        <end position="201"/>
    </location>
</feature>
<dbReference type="RefSeq" id="WP_313887157.1">
    <property type="nucleotide sequence ID" value="NZ_JAMPKX010000016.1"/>
</dbReference>
<comment type="caution">
    <text evidence="2">The sequence shown here is derived from an EMBL/GenBank/DDBJ whole genome shotgun (WGS) entry which is preliminary data.</text>
</comment>
<protein>
    <submittedName>
        <fullName evidence="2">Cadmium resistance transporter</fullName>
    </submittedName>
</protein>
<evidence type="ECO:0000313" key="3">
    <source>
        <dbReference type="Proteomes" id="UP001482513"/>
    </source>
</evidence>
<reference evidence="2 3" key="1">
    <citation type="submission" date="2022-04" db="EMBL/GenBank/DDBJ databases">
        <title>Positive selection, recombination, and allopatry shape intraspecific diversity of widespread and dominant cyanobacteria.</title>
        <authorList>
            <person name="Wei J."/>
            <person name="Shu W."/>
            <person name="Hu C."/>
        </authorList>
    </citation>
    <scope>NUCLEOTIDE SEQUENCE [LARGE SCALE GENOMIC DNA]</scope>
    <source>
        <strain evidence="2 3">DQ-A4</strain>
    </source>
</reference>
<gene>
    <name evidence="2" type="ORF">NC992_23695</name>
</gene>
<organism evidence="2 3">
    <name type="scientific">Leptolyngbya subtilissima DQ-A4</name>
    <dbReference type="NCBI Taxonomy" id="2933933"/>
    <lineage>
        <taxon>Bacteria</taxon>
        <taxon>Bacillati</taxon>
        <taxon>Cyanobacteriota</taxon>
        <taxon>Cyanophyceae</taxon>
        <taxon>Leptolyngbyales</taxon>
        <taxon>Leptolyngbyaceae</taxon>
        <taxon>Leptolyngbya group</taxon>
        <taxon>Leptolyngbya</taxon>
    </lineage>
</organism>
<name>A0ABV0KAU2_9CYAN</name>
<evidence type="ECO:0000313" key="2">
    <source>
        <dbReference type="EMBL" id="MEP0949897.1"/>
    </source>
</evidence>
<proteinExistence type="predicted"/>
<dbReference type="Proteomes" id="UP001482513">
    <property type="component" value="Unassembled WGS sequence"/>
</dbReference>
<dbReference type="InterPro" id="IPR004676">
    <property type="entry name" value="Cd-R_transporter"/>
</dbReference>
<keyword evidence="3" id="KW-1185">Reference proteome</keyword>